<reference evidence="1" key="1">
    <citation type="submission" date="2013-12" db="EMBL/GenBank/DDBJ databases">
        <authorList>
            <person name="Omoto C.K."/>
            <person name="Sibley D."/>
            <person name="Venepally P."/>
            <person name="Hadjithomas M."/>
            <person name="Karamycheva S."/>
            <person name="Brunk B."/>
            <person name="Roos D."/>
            <person name="Caler E."/>
            <person name="Lorenzi H."/>
        </authorList>
    </citation>
    <scope>NUCLEOTIDE SEQUENCE</scope>
</reference>
<dbReference type="RefSeq" id="XP_011133055.1">
    <property type="nucleotide sequence ID" value="XM_011134753.1"/>
</dbReference>
<keyword evidence="2" id="KW-1185">Reference proteome</keyword>
<accession>A0A023AZI5</accession>
<dbReference type="GeneID" id="22915595"/>
<dbReference type="AlphaFoldDB" id="A0A023AZI5"/>
<organism evidence="1 2">
    <name type="scientific">Gregarina niphandrodes</name>
    <name type="common">Septate eugregarine</name>
    <dbReference type="NCBI Taxonomy" id="110365"/>
    <lineage>
        <taxon>Eukaryota</taxon>
        <taxon>Sar</taxon>
        <taxon>Alveolata</taxon>
        <taxon>Apicomplexa</taxon>
        <taxon>Conoidasida</taxon>
        <taxon>Gregarinasina</taxon>
        <taxon>Eugregarinorida</taxon>
        <taxon>Gregarinidae</taxon>
        <taxon>Gregarina</taxon>
    </lineage>
</organism>
<dbReference type="Proteomes" id="UP000019763">
    <property type="component" value="Unassembled WGS sequence"/>
</dbReference>
<name>A0A023AZI5_GRENI</name>
<comment type="caution">
    <text evidence="1">The sequence shown here is derived from an EMBL/GenBank/DDBJ whole genome shotgun (WGS) entry which is preliminary data.</text>
</comment>
<gene>
    <name evidence="1" type="ORF">GNI_161230</name>
</gene>
<proteinExistence type="predicted"/>
<dbReference type="EMBL" id="AFNH02001201">
    <property type="protein sequence ID" value="EZG43725.1"/>
    <property type="molecule type" value="Genomic_DNA"/>
</dbReference>
<dbReference type="VEuPathDB" id="CryptoDB:GNI_161230"/>
<protein>
    <submittedName>
        <fullName evidence="1">Uncharacterized protein</fullName>
    </submittedName>
</protein>
<sequence length="470" mass="51539">MNLHDLTMLVHQEIKAPTLMLRSIIEEVLVDVGRKVAKGHNPLSIANDYSSPCPYGYKDMGVGICKIDPTSPGTVTNGMNSRGTNLKVDASCNELDLTNLGIVARLDLAHTCALEWISPNSNSRYPCPEGWNLDNDRICKSVVPAKYSCDEIPYSPFQDIRMVNSLICKAPLIQDLYGESSPACLKGSCGLFVKEGTGSIALDDPTPWIRGGIRSYDHYSSIADSFLQQINGLDYDQLKQLVESGASEPWFKQAGIYVSSDTSVCPQGYSPIEQASRVCIFTGGGTNGGTNGDTDGDTDGEQLTPSKCPLSFRQQDDIILKTLLYGICQFTDSLTSEASQGDATLSETTLGRHDSTAGVQIPFGQRLHMSADIGPVEDNTGEVYTGLPNVQDPNIKYDNLIFEPPLTFLDLKTIQLPLHDFGVFRWPTFTKKGIYKSMALLSEKERFYEDDEACEKDFDAPCPESTFVCH</sequence>
<evidence type="ECO:0000313" key="1">
    <source>
        <dbReference type="EMBL" id="EZG43725.1"/>
    </source>
</evidence>
<evidence type="ECO:0000313" key="2">
    <source>
        <dbReference type="Proteomes" id="UP000019763"/>
    </source>
</evidence>